<feature type="domain" description="WAP" evidence="1">
    <location>
        <begin position="34"/>
        <end position="83"/>
    </location>
</feature>
<dbReference type="PANTHER" id="PTHR14131:SF5">
    <property type="entry name" value="ANOSMIN-1"/>
    <property type="match status" value="1"/>
</dbReference>
<dbReference type="AlphaFoldDB" id="L5K9W9"/>
<reference evidence="3" key="1">
    <citation type="journal article" date="2013" name="Science">
        <title>Comparative analysis of bat genomes provides insight into the evolution of flight and immunity.</title>
        <authorList>
            <person name="Zhang G."/>
            <person name="Cowled C."/>
            <person name="Shi Z."/>
            <person name="Huang Z."/>
            <person name="Bishop-Lilly K.A."/>
            <person name="Fang X."/>
            <person name="Wynne J.W."/>
            <person name="Xiong Z."/>
            <person name="Baker M.L."/>
            <person name="Zhao W."/>
            <person name="Tachedjian M."/>
            <person name="Zhu Y."/>
            <person name="Zhou P."/>
            <person name="Jiang X."/>
            <person name="Ng J."/>
            <person name="Yang L."/>
            <person name="Wu L."/>
            <person name="Xiao J."/>
            <person name="Feng Y."/>
            <person name="Chen Y."/>
            <person name="Sun X."/>
            <person name="Zhang Y."/>
            <person name="Marsh G.A."/>
            <person name="Crameri G."/>
            <person name="Broder C.C."/>
            <person name="Frey K.G."/>
            <person name="Wang L.F."/>
            <person name="Wang J."/>
        </authorList>
    </citation>
    <scope>NUCLEOTIDE SEQUENCE [LARGE SCALE GENOMIC DNA]</scope>
</reference>
<dbReference type="PROSITE" id="PS51390">
    <property type="entry name" value="WAP"/>
    <property type="match status" value="1"/>
</dbReference>
<dbReference type="FunFam" id="4.10.75.10:FF:000001">
    <property type="entry name" value="Anosmin 1"/>
    <property type="match status" value="1"/>
</dbReference>
<dbReference type="GO" id="GO:0009986">
    <property type="term" value="C:cell surface"/>
    <property type="evidence" value="ECO:0007669"/>
    <property type="project" value="TreeGrafter"/>
</dbReference>
<dbReference type="GO" id="GO:0030182">
    <property type="term" value="P:neuron differentiation"/>
    <property type="evidence" value="ECO:0007669"/>
    <property type="project" value="TreeGrafter"/>
</dbReference>
<accession>L5K9W9</accession>
<name>L5K9W9_PTEAL</name>
<dbReference type="InterPro" id="IPR042447">
    <property type="entry name" value="Anosmin-1"/>
</dbReference>
<gene>
    <name evidence="2" type="ORF">PAL_GLEAN10002185</name>
</gene>
<dbReference type="EMBL" id="KB030955">
    <property type="protein sequence ID" value="ELK07556.1"/>
    <property type="molecule type" value="Genomic_DNA"/>
</dbReference>
<dbReference type="STRING" id="9402.L5K9W9"/>
<dbReference type="PANTHER" id="PTHR14131">
    <property type="entry name" value="ANOSMIN"/>
    <property type="match status" value="1"/>
</dbReference>
<dbReference type="InParanoid" id="L5K9W9"/>
<evidence type="ECO:0000313" key="3">
    <source>
        <dbReference type="Proteomes" id="UP000010552"/>
    </source>
</evidence>
<evidence type="ECO:0000259" key="1">
    <source>
        <dbReference type="PROSITE" id="PS51390"/>
    </source>
</evidence>
<dbReference type="Gene3D" id="4.10.75.10">
    <property type="entry name" value="Elafin-like"/>
    <property type="match status" value="1"/>
</dbReference>
<dbReference type="GO" id="GO:0030414">
    <property type="term" value="F:peptidase inhibitor activity"/>
    <property type="evidence" value="ECO:0007669"/>
    <property type="project" value="InterPro"/>
</dbReference>
<dbReference type="GO" id="GO:0005576">
    <property type="term" value="C:extracellular region"/>
    <property type="evidence" value="ECO:0007669"/>
    <property type="project" value="InterPro"/>
</dbReference>
<dbReference type="Pfam" id="PF00095">
    <property type="entry name" value="WAP"/>
    <property type="match status" value="1"/>
</dbReference>
<dbReference type="CDD" id="cd00199">
    <property type="entry name" value="WAP"/>
    <property type="match status" value="1"/>
</dbReference>
<organism evidence="2 3">
    <name type="scientific">Pteropus alecto</name>
    <name type="common">Black flying fox</name>
    <dbReference type="NCBI Taxonomy" id="9402"/>
    <lineage>
        <taxon>Eukaryota</taxon>
        <taxon>Metazoa</taxon>
        <taxon>Chordata</taxon>
        <taxon>Craniata</taxon>
        <taxon>Vertebrata</taxon>
        <taxon>Euteleostomi</taxon>
        <taxon>Mammalia</taxon>
        <taxon>Eutheria</taxon>
        <taxon>Laurasiatheria</taxon>
        <taxon>Chiroptera</taxon>
        <taxon>Yinpterochiroptera</taxon>
        <taxon>Pteropodoidea</taxon>
        <taxon>Pteropodidae</taxon>
        <taxon>Pteropodinae</taxon>
        <taxon>Pteropus</taxon>
    </lineage>
</organism>
<proteinExistence type="predicted"/>
<dbReference type="SMART" id="SM00217">
    <property type="entry name" value="WAP"/>
    <property type="match status" value="1"/>
</dbReference>
<protein>
    <submittedName>
        <fullName evidence="2">Anosmin-1</fullName>
    </submittedName>
</protein>
<dbReference type="InterPro" id="IPR036645">
    <property type="entry name" value="Elafin-like_sf"/>
</dbReference>
<dbReference type="SUPFAM" id="SSF57256">
    <property type="entry name" value="Elafin-like"/>
    <property type="match status" value="1"/>
</dbReference>
<evidence type="ECO:0000313" key="2">
    <source>
        <dbReference type="EMBL" id="ELK07556.1"/>
    </source>
</evidence>
<dbReference type="PRINTS" id="PR00003">
    <property type="entry name" value="4DISULPHCORE"/>
</dbReference>
<keyword evidence="3" id="KW-1185">Reference proteome</keyword>
<dbReference type="InterPro" id="IPR008197">
    <property type="entry name" value="WAP_dom"/>
</dbReference>
<sequence>MSLTEGVPRSLSQPLFPRKNSECLTSCEFLKYVLSVRQGDCPAPERASGFAAACVESCDVDSECSGVKKCCSNGCGHTCQVPKTLYKGEEEGPSPTLRTLVNLGPLEYQLSPSSASIPSNSPVEDKITLLY</sequence>
<dbReference type="Proteomes" id="UP000010552">
    <property type="component" value="Unassembled WGS sequence"/>
</dbReference>